<evidence type="ECO:0000313" key="2">
    <source>
        <dbReference type="Proteomes" id="UP001164250"/>
    </source>
</evidence>
<protein>
    <submittedName>
        <fullName evidence="1">Uncharacterized protein</fullName>
    </submittedName>
</protein>
<reference evidence="2" key="1">
    <citation type="journal article" date="2023" name="G3 (Bethesda)">
        <title>Genome assembly and association tests identify interacting loci associated with vigor, precocity, and sex in interspecific pistachio rootstocks.</title>
        <authorList>
            <person name="Palmer W."/>
            <person name="Jacygrad E."/>
            <person name="Sagayaradj S."/>
            <person name="Cavanaugh K."/>
            <person name="Han R."/>
            <person name="Bertier L."/>
            <person name="Beede B."/>
            <person name="Kafkas S."/>
            <person name="Golino D."/>
            <person name="Preece J."/>
            <person name="Michelmore R."/>
        </authorList>
    </citation>
    <scope>NUCLEOTIDE SEQUENCE [LARGE SCALE GENOMIC DNA]</scope>
</reference>
<accession>A0ACC1ATW6</accession>
<comment type="caution">
    <text evidence="1">The sequence shown here is derived from an EMBL/GenBank/DDBJ whole genome shotgun (WGS) entry which is preliminary data.</text>
</comment>
<evidence type="ECO:0000313" key="1">
    <source>
        <dbReference type="EMBL" id="KAJ0090103.1"/>
    </source>
</evidence>
<sequence length="141" mass="16358">MANKAAWDAKDNQIMSWILGSMEPHLILSLRPHRSANAMWNYLKQVYKQDNNARRFQLELAIANYTQGDLSVQDYYSGFLTLWNDYSDLVRPRDPVPTLEAYFGELLREEQRLNPQNIMEQSHVASNTVCCLCRSWQGEGS</sequence>
<organism evidence="1 2">
    <name type="scientific">Pistacia atlantica</name>
    <dbReference type="NCBI Taxonomy" id="434234"/>
    <lineage>
        <taxon>Eukaryota</taxon>
        <taxon>Viridiplantae</taxon>
        <taxon>Streptophyta</taxon>
        <taxon>Embryophyta</taxon>
        <taxon>Tracheophyta</taxon>
        <taxon>Spermatophyta</taxon>
        <taxon>Magnoliopsida</taxon>
        <taxon>eudicotyledons</taxon>
        <taxon>Gunneridae</taxon>
        <taxon>Pentapetalae</taxon>
        <taxon>rosids</taxon>
        <taxon>malvids</taxon>
        <taxon>Sapindales</taxon>
        <taxon>Anacardiaceae</taxon>
        <taxon>Pistacia</taxon>
    </lineage>
</organism>
<proteinExistence type="predicted"/>
<dbReference type="Proteomes" id="UP001164250">
    <property type="component" value="Chromosome 8"/>
</dbReference>
<name>A0ACC1ATW6_9ROSI</name>
<dbReference type="EMBL" id="CM047904">
    <property type="protein sequence ID" value="KAJ0090103.1"/>
    <property type="molecule type" value="Genomic_DNA"/>
</dbReference>
<gene>
    <name evidence="1" type="ORF">Patl1_14116</name>
</gene>
<keyword evidence="2" id="KW-1185">Reference proteome</keyword>